<dbReference type="InterPro" id="IPR029753">
    <property type="entry name" value="D-isomer_DH_CS"/>
</dbReference>
<dbReference type="SUPFAM" id="SSF51735">
    <property type="entry name" value="NAD(P)-binding Rossmann-fold domains"/>
    <property type="match status" value="1"/>
</dbReference>
<evidence type="ECO:0000259" key="6">
    <source>
        <dbReference type="Pfam" id="PF02826"/>
    </source>
</evidence>
<dbReference type="Proteomes" id="UP000441797">
    <property type="component" value="Unassembled WGS sequence"/>
</dbReference>
<dbReference type="CDD" id="cd12187">
    <property type="entry name" value="LDH_like_1"/>
    <property type="match status" value="1"/>
</dbReference>
<dbReference type="AlphaFoldDB" id="A0A6N8FZ05"/>
<sequence length="334" mass="37398">MKIAVFEIEDWERELFDKLSGEHIIKYCDEPLTSENASRFTDANVICAFIYSSLSKNILRQFNQLQLIATRSTGFDQIDITYCQQHDIKVCNVPNYGEHTVAEHVFALLLALSHRIVDAVDRTRKGDFSFQGLQGFDLLGKTLGVICTGAIGRCVIAIAKGLRMNVVAYEQNPREELASQLGFRYAQMSEVLASADIITLHVPANKKTYHLFSDEQFSQMKDGVVLINTTRGSVVDIKALLQALATGKVAAAGLDVLPEEFVMHHEKELLKSLVHKQNNLEELLANQILLRLSNVIVTPHCAFNTYEARTRILNTTIDNIESFCQGKPQNVVVD</sequence>
<dbReference type="Pfam" id="PF02826">
    <property type="entry name" value="2-Hacid_dh_C"/>
    <property type="match status" value="1"/>
</dbReference>
<name>A0A6N8FZ05_9CHRO</name>
<keyword evidence="2 4" id="KW-0560">Oxidoreductase</keyword>
<feature type="domain" description="D-isomer specific 2-hydroxyacid dehydrogenase catalytic" evidence="5">
    <location>
        <begin position="4"/>
        <end position="332"/>
    </location>
</feature>
<dbReference type="Gene3D" id="3.40.50.720">
    <property type="entry name" value="NAD(P)-binding Rossmann-like Domain"/>
    <property type="match status" value="2"/>
</dbReference>
<organism evidence="7 8">
    <name type="scientific">Gloeocapsopsis dulcis AAB1 = 1H9</name>
    <dbReference type="NCBI Taxonomy" id="1433147"/>
    <lineage>
        <taxon>Bacteria</taxon>
        <taxon>Bacillati</taxon>
        <taxon>Cyanobacteriota</taxon>
        <taxon>Cyanophyceae</taxon>
        <taxon>Oscillatoriophycideae</taxon>
        <taxon>Chroococcales</taxon>
        <taxon>Chroococcaceae</taxon>
        <taxon>Gloeocapsopsis</taxon>
        <taxon>Gloeocapsopsis dulcis</taxon>
    </lineage>
</organism>
<dbReference type="InterPro" id="IPR006139">
    <property type="entry name" value="D-isomer_2_OHA_DH_cat_dom"/>
</dbReference>
<dbReference type="InterPro" id="IPR036291">
    <property type="entry name" value="NAD(P)-bd_dom_sf"/>
</dbReference>
<gene>
    <name evidence="7" type="ORF">BWI75_18770</name>
</gene>
<dbReference type="InterPro" id="IPR058205">
    <property type="entry name" value="D-LDH-like"/>
</dbReference>
<dbReference type="RefSeq" id="WP_105218847.1">
    <property type="nucleotide sequence ID" value="NZ_CAWNSU010000022.1"/>
</dbReference>
<dbReference type="Pfam" id="PF00389">
    <property type="entry name" value="2-Hacid_dh"/>
    <property type="match status" value="1"/>
</dbReference>
<protein>
    <submittedName>
        <fullName evidence="7">Hydroxyacid dehydrogenase</fullName>
    </submittedName>
</protein>
<keyword evidence="3" id="KW-0520">NAD</keyword>
<dbReference type="PROSITE" id="PS00670">
    <property type="entry name" value="D_2_HYDROXYACID_DH_2"/>
    <property type="match status" value="1"/>
</dbReference>
<dbReference type="EMBL" id="NAPY01000036">
    <property type="protein sequence ID" value="MUL38313.1"/>
    <property type="molecule type" value="Genomic_DNA"/>
</dbReference>
<evidence type="ECO:0000256" key="1">
    <source>
        <dbReference type="ARBA" id="ARBA00005854"/>
    </source>
</evidence>
<evidence type="ECO:0000313" key="8">
    <source>
        <dbReference type="Proteomes" id="UP000441797"/>
    </source>
</evidence>
<dbReference type="PROSITE" id="PS00671">
    <property type="entry name" value="D_2_HYDROXYACID_DH_3"/>
    <property type="match status" value="1"/>
</dbReference>
<feature type="domain" description="D-isomer specific 2-hydroxyacid dehydrogenase NAD-binding" evidence="6">
    <location>
        <begin position="106"/>
        <end position="302"/>
    </location>
</feature>
<proteinExistence type="inferred from homology"/>
<dbReference type="PANTHER" id="PTHR43026:SF1">
    <property type="entry name" value="2-HYDROXYACID DEHYDROGENASE HOMOLOG 1-RELATED"/>
    <property type="match status" value="1"/>
</dbReference>
<reference evidence="7 8" key="1">
    <citation type="journal article" date="2019" name="Front. Microbiol.">
        <title>Genomic Features for Desiccation Tolerance and Sugar Biosynthesis in the Extremophile Gloeocapsopsis sp. UTEX B3054.</title>
        <authorList>
            <person name="Urrejola C."/>
            <person name="Alcorta J."/>
            <person name="Salas L."/>
            <person name="Vasquez M."/>
            <person name="Polz M.F."/>
            <person name="Vicuna R."/>
            <person name="Diez B."/>
        </authorList>
    </citation>
    <scope>NUCLEOTIDE SEQUENCE [LARGE SCALE GENOMIC DNA]</scope>
    <source>
        <strain evidence="7 8">1H9</strain>
    </source>
</reference>
<evidence type="ECO:0000256" key="2">
    <source>
        <dbReference type="ARBA" id="ARBA00023002"/>
    </source>
</evidence>
<evidence type="ECO:0000256" key="3">
    <source>
        <dbReference type="ARBA" id="ARBA00023027"/>
    </source>
</evidence>
<dbReference type="GO" id="GO:0008720">
    <property type="term" value="F:D-lactate dehydrogenase (NAD+) activity"/>
    <property type="evidence" value="ECO:0007669"/>
    <property type="project" value="TreeGrafter"/>
</dbReference>
<dbReference type="InterPro" id="IPR006140">
    <property type="entry name" value="D-isomer_DH_NAD-bd"/>
</dbReference>
<keyword evidence="8" id="KW-1185">Reference proteome</keyword>
<dbReference type="PANTHER" id="PTHR43026">
    <property type="entry name" value="2-HYDROXYACID DEHYDROGENASE HOMOLOG 1-RELATED"/>
    <property type="match status" value="1"/>
</dbReference>
<comment type="caution">
    <text evidence="7">The sequence shown here is derived from an EMBL/GenBank/DDBJ whole genome shotgun (WGS) entry which is preliminary data.</text>
</comment>
<evidence type="ECO:0000259" key="5">
    <source>
        <dbReference type="Pfam" id="PF00389"/>
    </source>
</evidence>
<dbReference type="GO" id="GO:0051287">
    <property type="term" value="F:NAD binding"/>
    <property type="evidence" value="ECO:0007669"/>
    <property type="project" value="InterPro"/>
</dbReference>
<accession>A0A6N8FZ05</accession>
<dbReference type="SUPFAM" id="SSF52283">
    <property type="entry name" value="Formate/glycerate dehydrogenase catalytic domain-like"/>
    <property type="match status" value="1"/>
</dbReference>
<comment type="similarity">
    <text evidence="1 4">Belongs to the D-isomer specific 2-hydroxyacid dehydrogenase family.</text>
</comment>
<evidence type="ECO:0000313" key="7">
    <source>
        <dbReference type="EMBL" id="MUL38313.1"/>
    </source>
</evidence>
<evidence type="ECO:0000256" key="4">
    <source>
        <dbReference type="RuleBase" id="RU003719"/>
    </source>
</evidence>